<gene>
    <name evidence="5" type="ORF">A2786_03405</name>
</gene>
<proteinExistence type="inferred from homology"/>
<dbReference type="InterPro" id="IPR029044">
    <property type="entry name" value="Nucleotide-diphossugar_trans"/>
</dbReference>
<comment type="caution">
    <text evidence="5">The sequence shown here is derived from an EMBL/GenBank/DDBJ whole genome shotgun (WGS) entry which is preliminary data.</text>
</comment>
<feature type="domain" description="Glycosyltransferase 2-like" evidence="4">
    <location>
        <begin position="9"/>
        <end position="169"/>
    </location>
</feature>
<evidence type="ECO:0000313" key="5">
    <source>
        <dbReference type="EMBL" id="OGY18518.1"/>
    </source>
</evidence>
<keyword evidence="2" id="KW-0328">Glycosyltransferase</keyword>
<evidence type="ECO:0000256" key="1">
    <source>
        <dbReference type="ARBA" id="ARBA00006739"/>
    </source>
</evidence>
<evidence type="ECO:0000256" key="3">
    <source>
        <dbReference type="ARBA" id="ARBA00022679"/>
    </source>
</evidence>
<dbReference type="GO" id="GO:0004582">
    <property type="term" value="F:dolichyl-phosphate beta-D-mannosyltransferase activity"/>
    <property type="evidence" value="ECO:0007669"/>
    <property type="project" value="InterPro"/>
</dbReference>
<dbReference type="GO" id="GO:0006488">
    <property type="term" value="P:dolichol-linked oligosaccharide biosynthetic process"/>
    <property type="evidence" value="ECO:0007669"/>
    <property type="project" value="TreeGrafter"/>
</dbReference>
<dbReference type="AlphaFoldDB" id="A0A1G1VSY3"/>
<dbReference type="SUPFAM" id="SSF53448">
    <property type="entry name" value="Nucleotide-diphospho-sugar transferases"/>
    <property type="match status" value="1"/>
</dbReference>
<dbReference type="InterPro" id="IPR039528">
    <property type="entry name" value="DPM1-like"/>
</dbReference>
<dbReference type="Gene3D" id="3.90.550.10">
    <property type="entry name" value="Spore Coat Polysaccharide Biosynthesis Protein SpsA, Chain A"/>
    <property type="match status" value="1"/>
</dbReference>
<dbReference type="Pfam" id="PF00535">
    <property type="entry name" value="Glycos_transf_2"/>
    <property type="match status" value="1"/>
</dbReference>
<reference evidence="5 6" key="1">
    <citation type="journal article" date="2016" name="Nat. Commun.">
        <title>Thousands of microbial genomes shed light on interconnected biogeochemical processes in an aquifer system.</title>
        <authorList>
            <person name="Anantharaman K."/>
            <person name="Brown C.T."/>
            <person name="Hug L.A."/>
            <person name="Sharon I."/>
            <person name="Castelle C.J."/>
            <person name="Probst A.J."/>
            <person name="Thomas B.C."/>
            <person name="Singh A."/>
            <person name="Wilkins M.J."/>
            <person name="Karaoz U."/>
            <person name="Brodie E.L."/>
            <person name="Williams K.H."/>
            <person name="Hubbard S.S."/>
            <person name="Banfield J.F."/>
        </authorList>
    </citation>
    <scope>NUCLEOTIDE SEQUENCE [LARGE SCALE GENOMIC DNA]</scope>
</reference>
<keyword evidence="3" id="KW-0808">Transferase</keyword>
<organism evidence="5 6">
    <name type="scientific">Candidatus Chisholmbacteria bacterium RIFCSPHIGHO2_01_FULL_52_32</name>
    <dbReference type="NCBI Taxonomy" id="1797591"/>
    <lineage>
        <taxon>Bacteria</taxon>
        <taxon>Candidatus Chisholmiibacteriota</taxon>
    </lineage>
</organism>
<dbReference type="GO" id="GO:0035269">
    <property type="term" value="P:protein O-linked glycosylation via mannose"/>
    <property type="evidence" value="ECO:0007669"/>
    <property type="project" value="TreeGrafter"/>
</dbReference>
<name>A0A1G1VSY3_9BACT</name>
<evidence type="ECO:0000259" key="4">
    <source>
        <dbReference type="Pfam" id="PF00535"/>
    </source>
</evidence>
<dbReference type="GO" id="GO:0006506">
    <property type="term" value="P:GPI anchor biosynthetic process"/>
    <property type="evidence" value="ECO:0007669"/>
    <property type="project" value="TreeGrafter"/>
</dbReference>
<comment type="similarity">
    <text evidence="1">Belongs to the glycosyltransferase 2 family.</text>
</comment>
<dbReference type="PANTHER" id="PTHR43398:SF1">
    <property type="entry name" value="DOLICHOL-PHOSPHATE MANNOSYLTRANSFERASE SUBUNIT 1"/>
    <property type="match status" value="1"/>
</dbReference>
<dbReference type="Proteomes" id="UP000179233">
    <property type="component" value="Unassembled WGS sequence"/>
</dbReference>
<sequence length="242" mass="27553">MRKSERTVTVILPTYNEAGNISRLIRAIGEAMSPSGWRVTIHVVDDDSPDGTGLIAKKASKPNLAVKVTIRKKERGLASALLYGIRRATTRYILLMDSDFNHHPKYIPEMFKRIEEDPNLVVSGSRYMSGGGMDEKERFLGSQFLNDAMKLVLGMPITDYLSGFILIKSKRLRDMPLSWIFRGFGEWALRLHVVLQKKKCLVIEIPVYYPARTYGKTKMDPLRYAFALLKTLIEVNFLVPKD</sequence>
<dbReference type="EMBL" id="MHCJ01000003">
    <property type="protein sequence ID" value="OGY18518.1"/>
    <property type="molecule type" value="Genomic_DNA"/>
</dbReference>
<dbReference type="PANTHER" id="PTHR43398">
    <property type="entry name" value="DOLICHOL-PHOSPHATE MANNOSYLTRANSFERASE SUBUNIT 1"/>
    <property type="match status" value="1"/>
</dbReference>
<protein>
    <recommendedName>
        <fullName evidence="4">Glycosyltransferase 2-like domain-containing protein</fullName>
    </recommendedName>
</protein>
<dbReference type="InterPro" id="IPR001173">
    <property type="entry name" value="Glyco_trans_2-like"/>
</dbReference>
<accession>A0A1G1VSY3</accession>
<dbReference type="GO" id="GO:0016020">
    <property type="term" value="C:membrane"/>
    <property type="evidence" value="ECO:0007669"/>
    <property type="project" value="GOC"/>
</dbReference>
<evidence type="ECO:0000256" key="2">
    <source>
        <dbReference type="ARBA" id="ARBA00022676"/>
    </source>
</evidence>
<evidence type="ECO:0000313" key="6">
    <source>
        <dbReference type="Proteomes" id="UP000179233"/>
    </source>
</evidence>